<dbReference type="RefSeq" id="WP_064562850.1">
    <property type="nucleotide sequence ID" value="NZ_CP014007.2"/>
</dbReference>
<reference evidence="1 3" key="2">
    <citation type="submission" date="2021-03" db="EMBL/GenBank/DDBJ databases">
        <authorList>
            <person name="Li Y."/>
            <person name="Li S."/>
            <person name="Chen M."/>
            <person name="Peng G."/>
            <person name="Tan Z."/>
            <person name="An Q."/>
        </authorList>
    </citation>
    <scope>NUCLEOTIDE SEQUENCE [LARGE SCALE GENOMIC DNA]</scope>
    <source>
        <strain evidence="1 3">Ola 51</strain>
    </source>
</reference>
<organism evidence="2 4">
    <name type="scientific">Kosakonia oryzae</name>
    <dbReference type="NCBI Taxonomy" id="497725"/>
    <lineage>
        <taxon>Bacteria</taxon>
        <taxon>Pseudomonadati</taxon>
        <taxon>Pseudomonadota</taxon>
        <taxon>Gammaproteobacteria</taxon>
        <taxon>Enterobacterales</taxon>
        <taxon>Enterobacteriaceae</taxon>
        <taxon>Kosakonia</taxon>
    </lineage>
</organism>
<gene>
    <name evidence="1" type="ORF">AWR26_00785</name>
    <name evidence="2" type="ORF">SAMN05216286_4625</name>
</gene>
<proteinExistence type="predicted"/>
<name>A0AA94H834_9ENTR</name>
<sequence length="66" mass="6344">MNTVRELNAEELDMVSGAGLGPIAGGVISGIGDALEPTEGIPVVGAVTGAVDDILGTVGGIVSTLP</sequence>
<accession>A0AA94H834</accession>
<evidence type="ECO:0000313" key="1">
    <source>
        <dbReference type="EMBL" id="ANI80747.1"/>
    </source>
</evidence>
<dbReference type="EMBL" id="FOKO01000006">
    <property type="protein sequence ID" value="SFD18967.1"/>
    <property type="molecule type" value="Genomic_DNA"/>
</dbReference>
<dbReference type="AlphaFoldDB" id="A0AA94H834"/>
<dbReference type="EMBL" id="CP014007">
    <property type="protein sequence ID" value="ANI80747.1"/>
    <property type="molecule type" value="Genomic_DNA"/>
</dbReference>
<evidence type="ECO:0000313" key="2">
    <source>
        <dbReference type="EMBL" id="SFD18967.1"/>
    </source>
</evidence>
<protein>
    <submittedName>
        <fullName evidence="2">Uncharacterized protein</fullName>
    </submittedName>
</protein>
<evidence type="ECO:0000313" key="4">
    <source>
        <dbReference type="Proteomes" id="UP000182314"/>
    </source>
</evidence>
<keyword evidence="3" id="KW-1185">Reference proteome</keyword>
<dbReference type="Proteomes" id="UP000078227">
    <property type="component" value="Chromosome"/>
</dbReference>
<reference evidence="2 4" key="1">
    <citation type="submission" date="2016-10" db="EMBL/GenBank/DDBJ databases">
        <authorList>
            <person name="Varghese N."/>
            <person name="Submissions S."/>
        </authorList>
    </citation>
    <scope>NUCLEOTIDE SEQUENCE [LARGE SCALE GENOMIC DNA]</scope>
    <source>
        <strain evidence="2 4">CGMCC 1.7012</strain>
    </source>
</reference>
<evidence type="ECO:0000313" key="3">
    <source>
        <dbReference type="Proteomes" id="UP000078227"/>
    </source>
</evidence>
<dbReference type="KEGG" id="kor:AWR26_00785"/>
<dbReference type="Proteomes" id="UP000182314">
    <property type="component" value="Unassembled WGS sequence"/>
</dbReference>